<dbReference type="GO" id="GO:0016740">
    <property type="term" value="F:transferase activity"/>
    <property type="evidence" value="ECO:0007669"/>
    <property type="project" value="UniProtKB-KW"/>
</dbReference>
<evidence type="ECO:0000259" key="1">
    <source>
        <dbReference type="Pfam" id="PF01636"/>
    </source>
</evidence>
<dbReference type="EC" id="2.7.-.-" evidence="2"/>
<dbReference type="Gene3D" id="3.30.200.20">
    <property type="entry name" value="Phosphorylase Kinase, domain 1"/>
    <property type="match status" value="1"/>
</dbReference>
<comment type="caution">
    <text evidence="2">The sequence shown here is derived from an EMBL/GenBank/DDBJ whole genome shotgun (WGS) entry which is preliminary data.</text>
</comment>
<dbReference type="SUPFAM" id="SSF56112">
    <property type="entry name" value="Protein kinase-like (PK-like)"/>
    <property type="match status" value="1"/>
</dbReference>
<accession>A0ABW4UNJ9</accession>
<evidence type="ECO:0000313" key="2">
    <source>
        <dbReference type="EMBL" id="MFD1987817.1"/>
    </source>
</evidence>
<organism evidence="2 3">
    <name type="scientific">Mesorhizobium newzealandense</name>
    <dbReference type="NCBI Taxonomy" id="1300302"/>
    <lineage>
        <taxon>Bacteria</taxon>
        <taxon>Pseudomonadati</taxon>
        <taxon>Pseudomonadota</taxon>
        <taxon>Alphaproteobacteria</taxon>
        <taxon>Hyphomicrobiales</taxon>
        <taxon>Phyllobacteriaceae</taxon>
        <taxon>Mesorhizobium</taxon>
    </lineage>
</organism>
<keyword evidence="2" id="KW-0808">Transferase</keyword>
<dbReference type="PANTHER" id="PTHR21310:SF42">
    <property type="entry name" value="BIFUNCTIONAL AAC_APH"/>
    <property type="match status" value="1"/>
</dbReference>
<dbReference type="Gene3D" id="3.90.1200.10">
    <property type="match status" value="1"/>
</dbReference>
<dbReference type="EMBL" id="JBHUGZ010000030">
    <property type="protein sequence ID" value="MFD1987817.1"/>
    <property type="molecule type" value="Genomic_DNA"/>
</dbReference>
<proteinExistence type="predicted"/>
<feature type="domain" description="Aminoglycoside phosphotransferase" evidence="1">
    <location>
        <begin position="32"/>
        <end position="259"/>
    </location>
</feature>
<dbReference type="InterPro" id="IPR051678">
    <property type="entry name" value="AGP_Transferase"/>
</dbReference>
<evidence type="ECO:0000313" key="3">
    <source>
        <dbReference type="Proteomes" id="UP001597405"/>
    </source>
</evidence>
<gene>
    <name evidence="2" type="ORF">ACFSOZ_35960</name>
</gene>
<reference evidence="3" key="1">
    <citation type="journal article" date="2019" name="Int. J. Syst. Evol. Microbiol.">
        <title>The Global Catalogue of Microorganisms (GCM) 10K type strain sequencing project: providing services to taxonomists for standard genome sequencing and annotation.</title>
        <authorList>
            <consortium name="The Broad Institute Genomics Platform"/>
            <consortium name="The Broad Institute Genome Sequencing Center for Infectious Disease"/>
            <person name="Wu L."/>
            <person name="Ma J."/>
        </authorList>
    </citation>
    <scope>NUCLEOTIDE SEQUENCE [LARGE SCALE GENOMIC DNA]</scope>
    <source>
        <strain evidence="3">CGMCC 1.16225</strain>
    </source>
</reference>
<dbReference type="PANTHER" id="PTHR21310">
    <property type="entry name" value="AMINOGLYCOSIDE PHOSPHOTRANSFERASE-RELATED-RELATED"/>
    <property type="match status" value="1"/>
</dbReference>
<dbReference type="InterPro" id="IPR002575">
    <property type="entry name" value="Aminoglycoside_PTrfase"/>
</dbReference>
<dbReference type="Pfam" id="PF01636">
    <property type="entry name" value="APH"/>
    <property type="match status" value="1"/>
</dbReference>
<protein>
    <submittedName>
        <fullName evidence="2">Aminoglycoside phosphotransferase family protein</fullName>
        <ecNumber evidence="2">2.7.-.-</ecNumber>
    </submittedName>
</protein>
<dbReference type="InterPro" id="IPR011009">
    <property type="entry name" value="Kinase-like_dom_sf"/>
</dbReference>
<sequence>MDSNPNIDTVLVSRLIATQFPRWKDLAVRPVVSGGWDNRTFHLGDEMTVRLPSAAAYSLQVEKEHRWLPRLAPLLPLSIPVPLAMGVPAENYPWHWSVYGWIEGETAKRQRIASLPQFASDLAAFLVALQRIDATGGPAPGQHNFFRGGPLTVYDGEARDAIVALKGKIDTDAASAVWEAAVAATWHGAPVWFHGDVSWGNLLLRQGRLSAVIDFGTSGVGDPACDLAIAWTLFEGKSRDAFRGGLPADEAMWARGRGWTLWKALITVAGHIGVNSGEVEKSRRVIDEVLADARG</sequence>
<dbReference type="RefSeq" id="WP_379106140.1">
    <property type="nucleotide sequence ID" value="NZ_JBHUGZ010000030.1"/>
</dbReference>
<dbReference type="Proteomes" id="UP001597405">
    <property type="component" value="Unassembled WGS sequence"/>
</dbReference>
<keyword evidence="3" id="KW-1185">Reference proteome</keyword>
<dbReference type="CDD" id="cd05155">
    <property type="entry name" value="APH_ChoK_like_1"/>
    <property type="match status" value="1"/>
</dbReference>
<name>A0ABW4UNJ9_9HYPH</name>